<evidence type="ECO:0000256" key="2">
    <source>
        <dbReference type="ARBA" id="ARBA00022512"/>
    </source>
</evidence>
<accession>A0ABP0E9A6</accession>
<name>A0ABP0E9A6_9ASCO</name>
<evidence type="ECO:0000259" key="8">
    <source>
        <dbReference type="Pfam" id="PF11765"/>
    </source>
</evidence>
<evidence type="ECO:0000256" key="3">
    <source>
        <dbReference type="ARBA" id="ARBA00022525"/>
    </source>
</evidence>
<evidence type="ECO:0000256" key="5">
    <source>
        <dbReference type="ARBA" id="ARBA00023180"/>
    </source>
</evidence>
<feature type="chain" id="PRO_5045711339" description="Hyphally-regulated cell wall protein N-terminal domain-containing protein" evidence="7">
    <location>
        <begin position="23"/>
        <end position="343"/>
    </location>
</feature>
<dbReference type="EMBL" id="OZ004253">
    <property type="protein sequence ID" value="CAK7893675.1"/>
    <property type="molecule type" value="Genomic_DNA"/>
</dbReference>
<protein>
    <recommendedName>
        <fullName evidence="8">Hyphally-regulated cell wall protein N-terminal domain-containing protein</fullName>
    </recommendedName>
</protein>
<evidence type="ECO:0000256" key="4">
    <source>
        <dbReference type="ARBA" id="ARBA00022729"/>
    </source>
</evidence>
<keyword evidence="10" id="KW-1185">Reference proteome</keyword>
<evidence type="ECO:0000256" key="1">
    <source>
        <dbReference type="ARBA" id="ARBA00004191"/>
    </source>
</evidence>
<comment type="subcellular location">
    <subcellularLocation>
        <location evidence="1">Secreted</location>
        <location evidence="1">Cell wall</location>
    </subcellularLocation>
</comment>
<evidence type="ECO:0000313" key="10">
    <source>
        <dbReference type="Proteomes" id="UP001497600"/>
    </source>
</evidence>
<proteinExistence type="predicted"/>
<keyword evidence="4 7" id="KW-0732">Signal</keyword>
<feature type="signal peptide" evidence="7">
    <location>
        <begin position="1"/>
        <end position="22"/>
    </location>
</feature>
<feature type="domain" description="Hyphally-regulated cell wall protein N-terminal" evidence="8">
    <location>
        <begin position="16"/>
        <end position="338"/>
    </location>
</feature>
<feature type="region of interest" description="Disordered" evidence="6">
    <location>
        <begin position="321"/>
        <end position="343"/>
    </location>
</feature>
<evidence type="ECO:0000313" key="9">
    <source>
        <dbReference type="EMBL" id="CAK7893675.1"/>
    </source>
</evidence>
<organism evidence="9 10">
    <name type="scientific">[Candida] anglica</name>
    <dbReference type="NCBI Taxonomy" id="148631"/>
    <lineage>
        <taxon>Eukaryota</taxon>
        <taxon>Fungi</taxon>
        <taxon>Dikarya</taxon>
        <taxon>Ascomycota</taxon>
        <taxon>Saccharomycotina</taxon>
        <taxon>Pichiomycetes</taxon>
        <taxon>Debaryomycetaceae</taxon>
        <taxon>Kurtzmaniella</taxon>
    </lineage>
</organism>
<evidence type="ECO:0000256" key="7">
    <source>
        <dbReference type="SAM" id="SignalP"/>
    </source>
</evidence>
<keyword evidence="5" id="KW-0325">Glycoprotein</keyword>
<gene>
    <name evidence="9" type="ORF">CAAN4_A08394</name>
</gene>
<dbReference type="Proteomes" id="UP001497600">
    <property type="component" value="Chromosome A"/>
</dbReference>
<sequence>MQFGSILTVLTSALVALPATMASRIAQNTYSNINADYCYDDVVIEHGVFWCCFDTVLRFGGAFINHGSFYLFHDRRTGTLLNLGVVGCDYIENYGLMYFNSIHVGIQIDLMTSHVKNSGDFFFMGEDAYNSKIKMPGTWEITKTGSFNMYFDSRPQRGAVLGTVGTVFTNDGQICLRNAYIDSLVVKGKGCINIGEDSVFRYQSSTDIFPASQTIFLSSKTSMLFVGADRQYYAYTIAGWGNGNYIVHSYPIINYSYDTDVGVLTVDASQYNIKYRMKYNIGLGYDPELFELASMVPLGSDLGFYSKTNAGITYLGDVPASSTSSSGCKPCKDAPMFPPEPIE</sequence>
<dbReference type="Pfam" id="PF11765">
    <property type="entry name" value="Hyphal_reg_CWP"/>
    <property type="match status" value="1"/>
</dbReference>
<keyword evidence="2" id="KW-0134">Cell wall</keyword>
<evidence type="ECO:0000256" key="6">
    <source>
        <dbReference type="SAM" id="MobiDB-lite"/>
    </source>
</evidence>
<dbReference type="InterPro" id="IPR021031">
    <property type="entry name" value="Hyphal-reg_cell_wall_N"/>
</dbReference>
<reference evidence="9 10" key="1">
    <citation type="submission" date="2024-01" db="EMBL/GenBank/DDBJ databases">
        <authorList>
            <consortium name="Genoscope - CEA"/>
            <person name="William W."/>
        </authorList>
    </citation>
    <scope>NUCLEOTIDE SEQUENCE [LARGE SCALE GENOMIC DNA]</scope>
    <source>
        <strain evidence="9 10">29B2s-10</strain>
    </source>
</reference>
<keyword evidence="3" id="KW-0964">Secreted</keyword>